<reference evidence="2" key="1">
    <citation type="submission" date="2016-11" db="EMBL/GenBank/DDBJ databases">
        <title>The genome of Nicotiana attenuata.</title>
        <authorList>
            <person name="Xu S."/>
            <person name="Brockmoeller T."/>
            <person name="Gaquerel E."/>
            <person name="Navarro A."/>
            <person name="Kuhl H."/>
            <person name="Gase K."/>
            <person name="Ling Z."/>
            <person name="Zhou W."/>
            <person name="Kreitzer C."/>
            <person name="Stanke M."/>
            <person name="Tang H."/>
            <person name="Lyons E."/>
            <person name="Pandey P."/>
            <person name="Pandey S.P."/>
            <person name="Timmermann B."/>
            <person name="Baldwin I.T."/>
        </authorList>
    </citation>
    <scope>NUCLEOTIDE SEQUENCE [LARGE SCALE GENOMIC DNA]</scope>
    <source>
        <strain evidence="2">UT</strain>
    </source>
</reference>
<evidence type="ECO:0000256" key="1">
    <source>
        <dbReference type="SAM" id="MobiDB-lite"/>
    </source>
</evidence>
<evidence type="ECO:0000313" key="2">
    <source>
        <dbReference type="EMBL" id="OIT00570.1"/>
    </source>
</evidence>
<dbReference type="GO" id="GO:0005634">
    <property type="term" value="C:nucleus"/>
    <property type="evidence" value="ECO:0007669"/>
    <property type="project" value="TreeGrafter"/>
</dbReference>
<dbReference type="EMBL" id="MJEQ01037189">
    <property type="protein sequence ID" value="OIT00570.1"/>
    <property type="molecule type" value="Genomic_DNA"/>
</dbReference>
<feature type="region of interest" description="Disordered" evidence="1">
    <location>
        <begin position="173"/>
        <end position="198"/>
    </location>
</feature>
<protein>
    <submittedName>
        <fullName evidence="2">Protein ecdysoneless-like protein</fullName>
    </submittedName>
</protein>
<keyword evidence="3" id="KW-1185">Reference proteome</keyword>
<gene>
    <name evidence="2" type="ORF">A4A49_15578</name>
</gene>
<feature type="region of interest" description="Disordered" evidence="1">
    <location>
        <begin position="131"/>
        <end position="153"/>
    </location>
</feature>
<feature type="compositionally biased region" description="Acidic residues" evidence="1">
    <location>
        <begin position="224"/>
        <end position="258"/>
    </location>
</feature>
<sequence>MSRAMNSLLVQRMFQAPKCYLGLLPRSDVEGYEDAELEMKITCGFEMMYQLRKKQGIRGNGGSTWEVFKQSLERSGYFEGLLQGSKEYKRLMQNAEEYYKKSSLHARERLLAKSSDILSAPVRRIDEILGNPESADDFKDQELPPSDDDSWLYDGEDELNAALQERQKEMELYNSKRKQKSKEQDGPNNGSDNFDLKDISKSMQALVTKVASYEGAEGSGDTGSDVDIEEESSSDMEFDESEDENDIAGLSDDDDEEGAAFMHSYSGSLNEELRAAH</sequence>
<dbReference type="Gramene" id="OIT00570">
    <property type="protein sequence ID" value="OIT00570"/>
    <property type="gene ID" value="A4A49_15578"/>
</dbReference>
<accession>A0A1J6I7T9</accession>
<dbReference type="STRING" id="49451.A0A1J6I7T9"/>
<dbReference type="Proteomes" id="UP000187609">
    <property type="component" value="Unassembled WGS sequence"/>
</dbReference>
<feature type="region of interest" description="Disordered" evidence="1">
    <location>
        <begin position="210"/>
        <end position="277"/>
    </location>
</feature>
<organism evidence="2 3">
    <name type="scientific">Nicotiana attenuata</name>
    <name type="common">Coyote tobacco</name>
    <dbReference type="NCBI Taxonomy" id="49451"/>
    <lineage>
        <taxon>Eukaryota</taxon>
        <taxon>Viridiplantae</taxon>
        <taxon>Streptophyta</taxon>
        <taxon>Embryophyta</taxon>
        <taxon>Tracheophyta</taxon>
        <taxon>Spermatophyta</taxon>
        <taxon>Magnoliopsida</taxon>
        <taxon>eudicotyledons</taxon>
        <taxon>Gunneridae</taxon>
        <taxon>Pentapetalae</taxon>
        <taxon>asterids</taxon>
        <taxon>lamiids</taxon>
        <taxon>Solanales</taxon>
        <taxon>Solanaceae</taxon>
        <taxon>Nicotianoideae</taxon>
        <taxon>Nicotianeae</taxon>
        <taxon>Nicotiana</taxon>
    </lineage>
</organism>
<dbReference type="PANTHER" id="PTHR13060">
    <property type="entry name" value="SGT1 PROTEIN HSGT1 SUPPRESSOR OF GCR2"/>
    <property type="match status" value="1"/>
</dbReference>
<dbReference type="AlphaFoldDB" id="A0A1J6I7T9"/>
<comment type="caution">
    <text evidence="2">The sequence shown here is derived from an EMBL/GenBank/DDBJ whole genome shotgun (WGS) entry which is preliminary data.</text>
</comment>
<name>A0A1J6I7T9_NICAT</name>
<proteinExistence type="predicted"/>
<evidence type="ECO:0000313" key="3">
    <source>
        <dbReference type="Proteomes" id="UP000187609"/>
    </source>
</evidence>
<dbReference type="Pfam" id="PF07093">
    <property type="entry name" value="SGT1"/>
    <property type="match status" value="1"/>
</dbReference>
<dbReference type="InterPro" id="IPR010770">
    <property type="entry name" value="Ecd"/>
</dbReference>
<dbReference type="PANTHER" id="PTHR13060:SF0">
    <property type="entry name" value="PROTEIN ECDYSONELESS HOMOLOG"/>
    <property type="match status" value="1"/>
</dbReference>